<accession>A0A2W4WG87</accession>
<comment type="caution">
    <text evidence="2">The sequence shown here is derived from an EMBL/GenBank/DDBJ whole genome shotgun (WGS) entry which is preliminary data.</text>
</comment>
<dbReference type="AlphaFoldDB" id="A0A2W4WG87"/>
<dbReference type="Pfam" id="PF18480">
    <property type="entry name" value="DUF5615"/>
    <property type="match status" value="1"/>
</dbReference>
<feature type="domain" description="DUF5615" evidence="1">
    <location>
        <begin position="5"/>
        <end position="64"/>
    </location>
</feature>
<organism evidence="2 3">
    <name type="scientific">Pseudanabaena frigida</name>
    <dbReference type="NCBI Taxonomy" id="945775"/>
    <lineage>
        <taxon>Bacteria</taxon>
        <taxon>Bacillati</taxon>
        <taxon>Cyanobacteriota</taxon>
        <taxon>Cyanophyceae</taxon>
        <taxon>Pseudanabaenales</taxon>
        <taxon>Pseudanabaenaceae</taxon>
        <taxon>Pseudanabaena</taxon>
    </lineage>
</organism>
<proteinExistence type="predicted"/>
<dbReference type="Proteomes" id="UP000249467">
    <property type="component" value="Unassembled WGS sequence"/>
</dbReference>
<protein>
    <recommendedName>
        <fullName evidence="1">DUF5615 domain-containing protein</fullName>
    </recommendedName>
</protein>
<evidence type="ECO:0000313" key="3">
    <source>
        <dbReference type="Proteomes" id="UP000249467"/>
    </source>
</evidence>
<dbReference type="InterPro" id="IPR041049">
    <property type="entry name" value="DUF5615"/>
</dbReference>
<evidence type="ECO:0000259" key="1">
    <source>
        <dbReference type="Pfam" id="PF18480"/>
    </source>
</evidence>
<evidence type="ECO:0000313" key="2">
    <source>
        <dbReference type="EMBL" id="PZO44164.1"/>
    </source>
</evidence>
<reference evidence="2 3" key="1">
    <citation type="submission" date="2018-04" db="EMBL/GenBank/DDBJ databases">
        <authorList>
            <person name="Go L.Y."/>
            <person name="Mitchell J.A."/>
        </authorList>
    </citation>
    <scope>NUCLEOTIDE SEQUENCE [LARGE SCALE GENOMIC DNA]</scope>
    <source>
        <strain evidence="2">ULC066bin1</strain>
    </source>
</reference>
<sequence>MTIALYMDVHVPQAITEQLRRRGIDVLTAFEDRTQELPDDQLLVRVTELKRVLFTQDIRFRVLAETWQTEGKYFSGLIFGHQLGGTIGQFVKDLELIANASEPDEWINAVEYIPFK</sequence>
<dbReference type="EMBL" id="QBML01000003">
    <property type="protein sequence ID" value="PZO44164.1"/>
    <property type="molecule type" value="Genomic_DNA"/>
</dbReference>
<name>A0A2W4WG87_9CYAN</name>
<reference evidence="2 3" key="2">
    <citation type="submission" date="2018-06" db="EMBL/GenBank/DDBJ databases">
        <title>Metagenomic assembly of (sub)arctic Cyanobacteria and their associated microbiome from non-axenic cultures.</title>
        <authorList>
            <person name="Baurain D."/>
        </authorList>
    </citation>
    <scope>NUCLEOTIDE SEQUENCE [LARGE SCALE GENOMIC DNA]</scope>
    <source>
        <strain evidence="2">ULC066bin1</strain>
    </source>
</reference>
<gene>
    <name evidence="2" type="ORF">DCF19_02885</name>
</gene>